<dbReference type="InterPro" id="IPR050229">
    <property type="entry name" value="GlpE_sulfurtransferase"/>
</dbReference>
<dbReference type="CDD" id="cd00158">
    <property type="entry name" value="RHOD"/>
    <property type="match status" value="1"/>
</dbReference>
<protein>
    <submittedName>
        <fullName evidence="3">Rhodanese-related sulfurtransferase</fullName>
    </submittedName>
</protein>
<dbReference type="Proteomes" id="UP000000238">
    <property type="component" value="Chromosome"/>
</dbReference>
<dbReference type="EMBL" id="CP000155">
    <property type="protein sequence ID" value="ABC28218.1"/>
    <property type="molecule type" value="Genomic_DNA"/>
</dbReference>
<proteinExistence type="predicted"/>
<feature type="transmembrane region" description="Helical" evidence="1">
    <location>
        <begin position="12"/>
        <end position="28"/>
    </location>
</feature>
<dbReference type="HOGENOM" id="CLU_089574_1_5_6"/>
<gene>
    <name evidence="3" type="ordered locus">HCH_01353</name>
</gene>
<dbReference type="STRING" id="349521.HCH_01353"/>
<dbReference type="GO" id="GO:0016740">
    <property type="term" value="F:transferase activity"/>
    <property type="evidence" value="ECO:0007669"/>
    <property type="project" value="UniProtKB-KW"/>
</dbReference>
<dbReference type="PANTHER" id="PTHR43031:SF18">
    <property type="entry name" value="RHODANESE-RELATED SULFURTRANSFERASES"/>
    <property type="match status" value="1"/>
</dbReference>
<evidence type="ECO:0000313" key="4">
    <source>
        <dbReference type="Proteomes" id="UP000000238"/>
    </source>
</evidence>
<keyword evidence="1" id="KW-0812">Transmembrane</keyword>
<dbReference type="AlphaFoldDB" id="Q2SMA6"/>
<dbReference type="PROSITE" id="PS50206">
    <property type="entry name" value="RHODANESE_3"/>
    <property type="match status" value="1"/>
</dbReference>
<evidence type="ECO:0000313" key="3">
    <source>
        <dbReference type="EMBL" id="ABC28218.1"/>
    </source>
</evidence>
<accession>Q2SMA6</accession>
<feature type="domain" description="Rhodanese" evidence="2">
    <location>
        <begin position="47"/>
        <end position="137"/>
    </location>
</feature>
<dbReference type="SMART" id="SM00450">
    <property type="entry name" value="RHOD"/>
    <property type="match status" value="1"/>
</dbReference>
<dbReference type="InterPro" id="IPR001763">
    <property type="entry name" value="Rhodanese-like_dom"/>
</dbReference>
<dbReference type="Gene3D" id="3.40.250.10">
    <property type="entry name" value="Rhodanese-like domain"/>
    <property type="match status" value="1"/>
</dbReference>
<dbReference type="eggNOG" id="COG0607">
    <property type="taxonomic scope" value="Bacteria"/>
</dbReference>
<dbReference type="KEGG" id="hch:HCH_01353"/>
<keyword evidence="3" id="KW-0808">Transferase</keyword>
<name>Q2SMA6_HAHCH</name>
<keyword evidence="4" id="KW-1185">Reference proteome</keyword>
<keyword evidence="1" id="KW-1133">Transmembrane helix</keyword>
<evidence type="ECO:0000256" key="1">
    <source>
        <dbReference type="SAM" id="Phobius"/>
    </source>
</evidence>
<sequence length="138" mass="15028">MEKYLLFALDHWILSSLFVGLAVALLFTERMRGGKSLSPQQVVRLMNNDEAVIVDVREKKDLAEGVIKGSIHIPVTSLKDRAGELKKHEGKTIVIADKMGQHSGMAVRALAAGGVTGVQRLSGGIVEWRNANLPLSKK</sequence>
<organism evidence="3 4">
    <name type="scientific">Hahella chejuensis (strain KCTC 2396)</name>
    <dbReference type="NCBI Taxonomy" id="349521"/>
    <lineage>
        <taxon>Bacteria</taxon>
        <taxon>Pseudomonadati</taxon>
        <taxon>Pseudomonadota</taxon>
        <taxon>Gammaproteobacteria</taxon>
        <taxon>Oceanospirillales</taxon>
        <taxon>Hahellaceae</taxon>
        <taxon>Hahella</taxon>
    </lineage>
</organism>
<dbReference type="Pfam" id="PF00581">
    <property type="entry name" value="Rhodanese"/>
    <property type="match status" value="1"/>
</dbReference>
<reference evidence="3 4" key="1">
    <citation type="journal article" date="2005" name="Nucleic Acids Res.">
        <title>Genomic blueprint of Hahella chejuensis, a marine microbe producing an algicidal agent.</title>
        <authorList>
            <person name="Jeong H."/>
            <person name="Yim J.H."/>
            <person name="Lee C."/>
            <person name="Choi S.-H."/>
            <person name="Park Y.K."/>
            <person name="Yoon S.H."/>
            <person name="Hur C.-G."/>
            <person name="Kang H.-Y."/>
            <person name="Kim D."/>
            <person name="Lee H.H."/>
            <person name="Park K.H."/>
            <person name="Park S.-H."/>
            <person name="Park H.-S."/>
            <person name="Lee H.K."/>
            <person name="Oh T.K."/>
            <person name="Kim J.F."/>
        </authorList>
    </citation>
    <scope>NUCLEOTIDE SEQUENCE [LARGE SCALE GENOMIC DNA]</scope>
    <source>
        <strain evidence="3 4">KCTC 2396</strain>
    </source>
</reference>
<evidence type="ECO:0000259" key="2">
    <source>
        <dbReference type="PROSITE" id="PS50206"/>
    </source>
</evidence>
<keyword evidence="1" id="KW-0472">Membrane</keyword>
<dbReference type="SUPFAM" id="SSF52821">
    <property type="entry name" value="Rhodanese/Cell cycle control phosphatase"/>
    <property type="match status" value="1"/>
</dbReference>
<dbReference type="OrthoDB" id="9808735at2"/>
<dbReference type="PANTHER" id="PTHR43031">
    <property type="entry name" value="FAD-DEPENDENT OXIDOREDUCTASE"/>
    <property type="match status" value="1"/>
</dbReference>
<dbReference type="RefSeq" id="WP_011395291.1">
    <property type="nucleotide sequence ID" value="NC_007645.1"/>
</dbReference>
<dbReference type="InterPro" id="IPR036873">
    <property type="entry name" value="Rhodanese-like_dom_sf"/>
</dbReference>